<name>A0A7J7HEK5_CAMSI</name>
<feature type="compositionally biased region" description="Basic residues" evidence="1">
    <location>
        <begin position="221"/>
        <end position="251"/>
    </location>
</feature>
<dbReference type="EMBL" id="JACBKZ010000004">
    <property type="protein sequence ID" value="KAF5951159.1"/>
    <property type="molecule type" value="Genomic_DNA"/>
</dbReference>
<dbReference type="Proteomes" id="UP000593564">
    <property type="component" value="Unassembled WGS sequence"/>
</dbReference>
<organism evidence="2 3">
    <name type="scientific">Camellia sinensis</name>
    <name type="common">Tea plant</name>
    <name type="synonym">Thea sinensis</name>
    <dbReference type="NCBI Taxonomy" id="4442"/>
    <lineage>
        <taxon>Eukaryota</taxon>
        <taxon>Viridiplantae</taxon>
        <taxon>Streptophyta</taxon>
        <taxon>Embryophyta</taxon>
        <taxon>Tracheophyta</taxon>
        <taxon>Spermatophyta</taxon>
        <taxon>Magnoliopsida</taxon>
        <taxon>eudicotyledons</taxon>
        <taxon>Gunneridae</taxon>
        <taxon>Pentapetalae</taxon>
        <taxon>asterids</taxon>
        <taxon>Ericales</taxon>
        <taxon>Theaceae</taxon>
        <taxon>Camellia</taxon>
    </lineage>
</organism>
<reference evidence="3" key="1">
    <citation type="journal article" date="2020" name="Nat. Commun.">
        <title>Genome assembly of wild tea tree DASZ reveals pedigree and selection history of tea varieties.</title>
        <authorList>
            <person name="Zhang W."/>
            <person name="Zhang Y."/>
            <person name="Qiu H."/>
            <person name="Guo Y."/>
            <person name="Wan H."/>
            <person name="Zhang X."/>
            <person name="Scossa F."/>
            <person name="Alseekh S."/>
            <person name="Zhang Q."/>
            <person name="Wang P."/>
            <person name="Xu L."/>
            <person name="Schmidt M.H."/>
            <person name="Jia X."/>
            <person name="Li D."/>
            <person name="Zhu A."/>
            <person name="Guo F."/>
            <person name="Chen W."/>
            <person name="Ni D."/>
            <person name="Usadel B."/>
            <person name="Fernie A.R."/>
            <person name="Wen W."/>
        </authorList>
    </citation>
    <scope>NUCLEOTIDE SEQUENCE [LARGE SCALE GENOMIC DNA]</scope>
    <source>
        <strain evidence="3">cv. G240</strain>
    </source>
</reference>
<feature type="region of interest" description="Disordered" evidence="1">
    <location>
        <begin position="141"/>
        <end position="251"/>
    </location>
</feature>
<sequence>MDLETENRIAAILMKEAAELRRQAEKEGVHVYLRQPNVRGQLNSRFLTATVLGLQQVGTSSPHINWGVVNQQIELWRVNEMWRVRQKELELDNRLRGRTGDDSRAVVGARGTVVTPTGLQLRGILRLIQMLVIHVHQVKEVKRGRGDGGSRMDEAGPYLPSCPDSKGKQLASSDVGGNERWKHPVVLGPQKPSSLRSCESSEEESLHYKRKRAMKVDPSKQHSRKHKSKSKEKSRDKKKKKREEKRCKHHK</sequence>
<dbReference type="PANTHER" id="PTHR34684:SF1">
    <property type="entry name" value="OS08G0192200 PROTEIN"/>
    <property type="match status" value="1"/>
</dbReference>
<accession>A0A7J7HEK5</accession>
<reference evidence="2 3" key="2">
    <citation type="submission" date="2020-07" db="EMBL/GenBank/DDBJ databases">
        <title>Genome assembly of wild tea tree DASZ reveals pedigree and selection history of tea varieties.</title>
        <authorList>
            <person name="Zhang W."/>
        </authorList>
    </citation>
    <scope>NUCLEOTIDE SEQUENCE [LARGE SCALE GENOMIC DNA]</scope>
    <source>
        <strain evidence="3">cv. G240</strain>
        <tissue evidence="2">Leaf</tissue>
    </source>
</reference>
<evidence type="ECO:0000256" key="1">
    <source>
        <dbReference type="SAM" id="MobiDB-lite"/>
    </source>
</evidence>
<protein>
    <submittedName>
        <fullName evidence="2">Uncharacterized protein</fullName>
    </submittedName>
</protein>
<dbReference type="AlphaFoldDB" id="A0A7J7HEK5"/>
<evidence type="ECO:0000313" key="3">
    <source>
        <dbReference type="Proteomes" id="UP000593564"/>
    </source>
</evidence>
<comment type="caution">
    <text evidence="2">The sequence shown here is derived from an EMBL/GenBank/DDBJ whole genome shotgun (WGS) entry which is preliminary data.</text>
</comment>
<dbReference type="PANTHER" id="PTHR34684">
    <property type="entry name" value="OS08G0192200 PROTEIN"/>
    <property type="match status" value="1"/>
</dbReference>
<gene>
    <name evidence="2" type="ORF">HYC85_009103</name>
</gene>
<evidence type="ECO:0000313" key="2">
    <source>
        <dbReference type="EMBL" id="KAF5951159.1"/>
    </source>
</evidence>
<proteinExistence type="predicted"/>
<keyword evidence="3" id="KW-1185">Reference proteome</keyword>
<feature type="compositionally biased region" description="Basic and acidic residues" evidence="1">
    <location>
        <begin position="141"/>
        <end position="154"/>
    </location>
</feature>